<protein>
    <recommendedName>
        <fullName evidence="2">phosphoribosylglycinamide formyltransferase 1</fullName>
        <ecNumber evidence="2">2.1.2.2</ecNumber>
    </recommendedName>
</protein>
<evidence type="ECO:0000313" key="6">
    <source>
        <dbReference type="EMBL" id="OGY52589.1"/>
    </source>
</evidence>
<comment type="caution">
    <text evidence="6">The sequence shown here is derived from an EMBL/GenBank/DDBJ whole genome shotgun (WGS) entry which is preliminary data.</text>
</comment>
<evidence type="ECO:0000256" key="1">
    <source>
        <dbReference type="ARBA" id="ARBA00005054"/>
    </source>
</evidence>
<evidence type="ECO:0000313" key="7">
    <source>
        <dbReference type="Proteomes" id="UP000177376"/>
    </source>
</evidence>
<evidence type="ECO:0000259" key="5">
    <source>
        <dbReference type="Pfam" id="PF00551"/>
    </source>
</evidence>
<proteinExistence type="predicted"/>
<evidence type="ECO:0000256" key="2">
    <source>
        <dbReference type="ARBA" id="ARBA00012254"/>
    </source>
</evidence>
<dbReference type="CDD" id="cd08653">
    <property type="entry name" value="FMT_core_like_3"/>
    <property type="match status" value="1"/>
</dbReference>
<organism evidence="6 7">
    <name type="scientific">Candidatus Buchananbacteria bacterium RIFCSPLOWO2_01_FULL_39_33</name>
    <dbReference type="NCBI Taxonomy" id="1797543"/>
    <lineage>
        <taxon>Bacteria</taxon>
        <taxon>Candidatus Buchananiibacteriota</taxon>
    </lineage>
</organism>
<gene>
    <name evidence="6" type="ORF">A3A02_04240</name>
</gene>
<name>A0A1G1YJV7_9BACT</name>
<dbReference type="AlphaFoldDB" id="A0A1G1YJV7"/>
<feature type="domain" description="Formyl transferase N-terminal" evidence="5">
    <location>
        <begin position="114"/>
        <end position="222"/>
    </location>
</feature>
<dbReference type="InterPro" id="IPR002376">
    <property type="entry name" value="Formyl_transf_N"/>
</dbReference>
<evidence type="ECO:0000256" key="4">
    <source>
        <dbReference type="ARBA" id="ARBA00022755"/>
    </source>
</evidence>
<accession>A0A1G1YJV7</accession>
<dbReference type="PANTHER" id="PTHR43369">
    <property type="entry name" value="PHOSPHORIBOSYLGLYCINAMIDE FORMYLTRANSFERASE"/>
    <property type="match status" value="1"/>
</dbReference>
<keyword evidence="3" id="KW-0808">Transferase</keyword>
<dbReference type="EMBL" id="MHIM01000014">
    <property type="protein sequence ID" value="OGY52589.1"/>
    <property type="molecule type" value="Genomic_DNA"/>
</dbReference>
<evidence type="ECO:0000256" key="3">
    <source>
        <dbReference type="ARBA" id="ARBA00022679"/>
    </source>
</evidence>
<dbReference type="PANTHER" id="PTHR43369:SF2">
    <property type="entry name" value="PHOSPHORIBOSYLGLYCINAMIDE FORMYLTRANSFERASE"/>
    <property type="match status" value="1"/>
</dbReference>
<dbReference type="Gene3D" id="3.40.50.170">
    <property type="entry name" value="Formyl transferase, N-terminal domain"/>
    <property type="match status" value="1"/>
</dbReference>
<dbReference type="GO" id="GO:0004644">
    <property type="term" value="F:phosphoribosylglycinamide formyltransferase activity"/>
    <property type="evidence" value="ECO:0007669"/>
    <property type="project" value="UniProtKB-EC"/>
</dbReference>
<dbReference type="InterPro" id="IPR036477">
    <property type="entry name" value="Formyl_transf_N_sf"/>
</dbReference>
<reference evidence="6 7" key="1">
    <citation type="journal article" date="2016" name="Nat. Commun.">
        <title>Thousands of microbial genomes shed light on interconnected biogeochemical processes in an aquifer system.</title>
        <authorList>
            <person name="Anantharaman K."/>
            <person name="Brown C.T."/>
            <person name="Hug L.A."/>
            <person name="Sharon I."/>
            <person name="Castelle C.J."/>
            <person name="Probst A.J."/>
            <person name="Thomas B.C."/>
            <person name="Singh A."/>
            <person name="Wilkins M.J."/>
            <person name="Karaoz U."/>
            <person name="Brodie E.L."/>
            <person name="Williams K.H."/>
            <person name="Hubbard S.S."/>
            <person name="Banfield J.F."/>
        </authorList>
    </citation>
    <scope>NUCLEOTIDE SEQUENCE [LARGE SCALE GENOMIC DNA]</scope>
</reference>
<dbReference type="GO" id="GO:0005829">
    <property type="term" value="C:cytosol"/>
    <property type="evidence" value="ECO:0007669"/>
    <property type="project" value="TreeGrafter"/>
</dbReference>
<dbReference type="EC" id="2.1.2.2" evidence="2"/>
<dbReference type="Pfam" id="PF00551">
    <property type="entry name" value="Formyl_trans_N"/>
    <property type="match status" value="1"/>
</dbReference>
<comment type="pathway">
    <text evidence="1">Purine metabolism; IMP biosynthesis via de novo pathway; N(2)-formyl-N(1)-(5-phospho-D-ribosyl)glycinamide from N(1)-(5-phospho-D-ribosyl)glycinamide (10-formyl THF route): step 1/1.</text>
</comment>
<dbReference type="Proteomes" id="UP000177376">
    <property type="component" value="Unassembled WGS sequence"/>
</dbReference>
<dbReference type="SUPFAM" id="SSF53328">
    <property type="entry name" value="Formyltransferase"/>
    <property type="match status" value="1"/>
</dbReference>
<keyword evidence="4" id="KW-0658">Purine biosynthesis</keyword>
<dbReference type="GO" id="GO:0006189">
    <property type="term" value="P:'de novo' IMP biosynthetic process"/>
    <property type="evidence" value="ECO:0007669"/>
    <property type="project" value="TreeGrafter"/>
</dbReference>
<sequence>MKIVITSNVGPEHEYLWRKIMESGHDVFIFAQTHLKPIAAIKTPFVSKIKRRIKFLKTLIENPHFAIEKKRAERGLYRFYLAALNSYFPANPNLLENLKQTGKYFEFENINSVQAVEKITDIRPDLIVVHGGKILKSEFFGASRFGTIHLHGGIVPWYRGGNTWFPNIINNDFHYIGPTVQEIDAGIDTGNVIHQHTIVLDKNDTPWTIYCKTVIVGVEILLACIALIAATRSKITSTPIAAKGFNYLKGKRIKSYEPIIVYSTFKERIANHLISPLTFIPSLVQQKELMINHSFIKY</sequence>